<gene>
    <name evidence="2" type="ORF">ThalV2_gp15</name>
</gene>
<keyword evidence="1" id="KW-1133">Transmembrane helix</keyword>
<feature type="transmembrane region" description="Helical" evidence="1">
    <location>
        <begin position="18"/>
        <end position="35"/>
    </location>
</feature>
<protein>
    <submittedName>
        <fullName evidence="2">Uncharacterized protein</fullName>
    </submittedName>
</protein>
<evidence type="ECO:0000256" key="1">
    <source>
        <dbReference type="SAM" id="Phobius"/>
    </source>
</evidence>
<dbReference type="EMBL" id="BK065158">
    <property type="protein sequence ID" value="DBA54683.1"/>
    <property type="molecule type" value="Genomic_DNA"/>
</dbReference>
<reference evidence="2" key="1">
    <citation type="journal article" date="2024" name="ISME J.">
        <title>Pleomorphic viruses establish stable relationship with marine hyperthermophilic archaea.</title>
        <authorList>
            <person name="Baquero D.P."/>
            <person name="Bignon E.A."/>
            <person name="Krupovic M."/>
        </authorList>
    </citation>
    <scope>NUCLEOTIDE SEQUENCE</scope>
</reference>
<evidence type="ECO:0000313" key="2">
    <source>
        <dbReference type="EMBL" id="DBA54683.1"/>
    </source>
</evidence>
<proteinExistence type="predicted"/>
<accession>A0AAT9JB41</accession>
<keyword evidence="1" id="KW-0812">Transmembrane</keyword>
<feature type="transmembrane region" description="Helical" evidence="1">
    <location>
        <begin position="55"/>
        <end position="74"/>
    </location>
</feature>
<keyword evidence="1" id="KW-0472">Membrane</keyword>
<name>A0AAT9JB41_9VIRU</name>
<organism evidence="2">
    <name type="scientific">Pleomorphic virus ThalV2</name>
    <dbReference type="NCBI Taxonomy" id="3115753"/>
    <lineage>
        <taxon>Viruses</taxon>
        <taxon>Monodnaviria</taxon>
        <taxon>Trapavirae</taxon>
        <taxon>Saleviricota</taxon>
        <taxon>Huolimaviricetes</taxon>
        <taxon>Haloruvirales</taxon>
        <taxon>Pleolipoviridae</taxon>
    </lineage>
</organism>
<sequence>MNEIPQEQPIIKKIPQNLKIAIISAVLIPIIQHIVDSLLKKSYINISITIVSPTSSTYPAMWADLLILLFLLMLNEKINSIRDEIEYLNYKLYSARRRLR</sequence>